<keyword evidence="3" id="KW-1185">Reference proteome</keyword>
<name>A0AAV0YG76_VICFA</name>
<proteinExistence type="predicted"/>
<dbReference type="Proteomes" id="UP001157006">
    <property type="component" value="Unassembled WGS sequence"/>
</dbReference>
<evidence type="ECO:0000313" key="3">
    <source>
        <dbReference type="Proteomes" id="UP001157006"/>
    </source>
</evidence>
<gene>
    <name evidence="2" type="ORF">VFH_U103200</name>
</gene>
<dbReference type="EMBL" id="CATIWC010002730">
    <property type="protein sequence ID" value="CAI8584995.1"/>
    <property type="molecule type" value="Genomic_DNA"/>
</dbReference>
<accession>A0AAV0YG76</accession>
<reference evidence="2 3" key="1">
    <citation type="submission" date="2023-01" db="EMBL/GenBank/DDBJ databases">
        <authorList>
            <person name="Kreplak J."/>
        </authorList>
    </citation>
    <scope>NUCLEOTIDE SEQUENCE [LARGE SCALE GENOMIC DNA]</scope>
</reference>
<dbReference type="AlphaFoldDB" id="A0AAV0YG76"/>
<sequence length="131" mass="15189">MREGTNGLSFQAMVLEKKGENERIPKKEKKRKSKEDEYKVGLQECKKIFTIGFFGLRLLCLLRSSRFDLSLQKFGADVKNWRVLSLGKGYYQFNFASAEDVRRFRASGTLNLNPGYLKLFSWSKDFNLASQ</sequence>
<feature type="compositionally biased region" description="Basic and acidic residues" evidence="1">
    <location>
        <begin position="16"/>
        <end position="25"/>
    </location>
</feature>
<organism evidence="2 3">
    <name type="scientific">Vicia faba</name>
    <name type="common">Broad bean</name>
    <name type="synonym">Faba vulgaris</name>
    <dbReference type="NCBI Taxonomy" id="3906"/>
    <lineage>
        <taxon>Eukaryota</taxon>
        <taxon>Viridiplantae</taxon>
        <taxon>Streptophyta</taxon>
        <taxon>Embryophyta</taxon>
        <taxon>Tracheophyta</taxon>
        <taxon>Spermatophyta</taxon>
        <taxon>Magnoliopsida</taxon>
        <taxon>eudicotyledons</taxon>
        <taxon>Gunneridae</taxon>
        <taxon>Pentapetalae</taxon>
        <taxon>rosids</taxon>
        <taxon>fabids</taxon>
        <taxon>Fabales</taxon>
        <taxon>Fabaceae</taxon>
        <taxon>Papilionoideae</taxon>
        <taxon>50 kb inversion clade</taxon>
        <taxon>NPAAA clade</taxon>
        <taxon>Hologalegina</taxon>
        <taxon>IRL clade</taxon>
        <taxon>Fabeae</taxon>
        <taxon>Vicia</taxon>
    </lineage>
</organism>
<evidence type="ECO:0000256" key="1">
    <source>
        <dbReference type="SAM" id="MobiDB-lite"/>
    </source>
</evidence>
<feature type="region of interest" description="Disordered" evidence="1">
    <location>
        <begin position="16"/>
        <end position="35"/>
    </location>
</feature>
<comment type="caution">
    <text evidence="2">The sequence shown here is derived from an EMBL/GenBank/DDBJ whole genome shotgun (WGS) entry which is preliminary data.</text>
</comment>
<protein>
    <submittedName>
        <fullName evidence="2">Uncharacterized protein</fullName>
    </submittedName>
</protein>
<evidence type="ECO:0000313" key="2">
    <source>
        <dbReference type="EMBL" id="CAI8584995.1"/>
    </source>
</evidence>